<dbReference type="EMBL" id="LWBP01000194">
    <property type="protein sequence ID" value="OQP57400.1"/>
    <property type="molecule type" value="Genomic_DNA"/>
</dbReference>
<dbReference type="GO" id="GO:0016787">
    <property type="term" value="F:hydrolase activity"/>
    <property type="evidence" value="ECO:0007669"/>
    <property type="project" value="UniProtKB-KW"/>
</dbReference>
<organism evidence="1 2">
    <name type="scientific">Niastella populi</name>
    <dbReference type="NCBI Taxonomy" id="550983"/>
    <lineage>
        <taxon>Bacteria</taxon>
        <taxon>Pseudomonadati</taxon>
        <taxon>Bacteroidota</taxon>
        <taxon>Chitinophagia</taxon>
        <taxon>Chitinophagales</taxon>
        <taxon>Chitinophagaceae</taxon>
        <taxon>Niastella</taxon>
    </lineage>
</organism>
<dbReference type="RefSeq" id="WP_081167604.1">
    <property type="nucleotide sequence ID" value="NZ_LWBP01000194.1"/>
</dbReference>
<dbReference type="PANTHER" id="PTHR43739:SF5">
    <property type="entry name" value="EXO-ALPHA-SIALIDASE"/>
    <property type="match status" value="1"/>
</dbReference>
<reference evidence="2" key="1">
    <citation type="submission" date="2016-04" db="EMBL/GenBank/DDBJ databases">
        <authorList>
            <person name="Chen L."/>
            <person name="Zhuang W."/>
            <person name="Wang G."/>
        </authorList>
    </citation>
    <scope>NUCLEOTIDE SEQUENCE [LARGE SCALE GENOMIC DNA]</scope>
    <source>
        <strain evidence="2">208</strain>
    </source>
</reference>
<keyword evidence="2" id="KW-1185">Reference proteome</keyword>
<dbReference type="SUPFAM" id="SSF110296">
    <property type="entry name" value="Oligoxyloglucan reducing end-specific cellobiohydrolase"/>
    <property type="match status" value="1"/>
</dbReference>
<dbReference type="InterPro" id="IPR052025">
    <property type="entry name" value="Xyloglucanase_GH74"/>
</dbReference>
<comment type="caution">
    <text evidence="1">The sequence shown here is derived from an EMBL/GenBank/DDBJ whole genome shotgun (WGS) entry which is preliminary data.</text>
</comment>
<dbReference type="OrthoDB" id="9757809at2"/>
<dbReference type="GO" id="GO:0010411">
    <property type="term" value="P:xyloglucan metabolic process"/>
    <property type="evidence" value="ECO:0007669"/>
    <property type="project" value="TreeGrafter"/>
</dbReference>
<proteinExistence type="predicted"/>
<dbReference type="InterPro" id="IPR015943">
    <property type="entry name" value="WD40/YVTN_repeat-like_dom_sf"/>
</dbReference>
<dbReference type="AlphaFoldDB" id="A0A1V9FGD6"/>
<name>A0A1V9FGD6_9BACT</name>
<dbReference type="Proteomes" id="UP000192276">
    <property type="component" value="Unassembled WGS sequence"/>
</dbReference>
<keyword evidence="1" id="KW-0378">Hydrolase</keyword>
<gene>
    <name evidence="1" type="ORF">A4R26_24585</name>
</gene>
<dbReference type="InterPro" id="IPR002860">
    <property type="entry name" value="BNR_rpt"/>
</dbReference>
<dbReference type="Pfam" id="PF15899">
    <property type="entry name" value="BNR_6"/>
    <property type="match status" value="1"/>
</dbReference>
<accession>A0A1V9FGD6</accession>
<dbReference type="CDD" id="cd15482">
    <property type="entry name" value="Sialidase_non-viral"/>
    <property type="match status" value="1"/>
</dbReference>
<dbReference type="STRING" id="550983.A4R26_24585"/>
<sequence length="360" mass="39941">MKSTLLLGTRKGFIAYRFQNDRWNIENVSFEGVPISIAYADPRNGTWWACQDHGHWGVKLQRSKDRGKTWEEVAAPAYPEGEEVKDGVPATTRYMWSMAHGGNNHISRLWIGTDPGGLFLSEDEGNSFQLVESLWKHPTRKEGWFGGGRDLPGIHSIIVDPRNEDHIHIGISCAGVFETTDGGKNWAIRNKGLNATFLPDPKAEVGHDPHIVVAAPSNPDALWQQNHCGIFRSTDGAMNWQEVSEEGGPARFGFAIAVADDNPDQAWVAPADSDEIRTAIGGSLFISRTDDGGKTWKQLRKGLPQENCFDIVYRHALVSAGEAVAFGTTTGNLFFSRDRGESWEVINNYLPMIYSVQFVD</sequence>
<evidence type="ECO:0000313" key="2">
    <source>
        <dbReference type="Proteomes" id="UP000192276"/>
    </source>
</evidence>
<evidence type="ECO:0000313" key="1">
    <source>
        <dbReference type="EMBL" id="OQP57400.1"/>
    </source>
</evidence>
<dbReference type="Gene3D" id="2.130.10.10">
    <property type="entry name" value="YVTN repeat-like/Quinoprotein amine dehydrogenase"/>
    <property type="match status" value="1"/>
</dbReference>
<dbReference type="PANTHER" id="PTHR43739">
    <property type="entry name" value="XYLOGLUCANASE (EUROFUNG)"/>
    <property type="match status" value="1"/>
</dbReference>
<protein>
    <submittedName>
        <fullName evidence="1">Glycosyl hydrolase</fullName>
    </submittedName>
</protein>